<dbReference type="InterPro" id="IPR037361">
    <property type="entry name" value="COMMD10"/>
</dbReference>
<reference evidence="2" key="1">
    <citation type="journal article" date="2020" name="G3 (Bethesda)">
        <title>High-Quality Assemblies for Three Invasive Social Wasps from the &lt;i&gt;Vespula&lt;/i&gt; Genus.</title>
        <authorList>
            <person name="Harrop T.W.R."/>
            <person name="Guhlin J."/>
            <person name="McLaughlin G.M."/>
            <person name="Permina E."/>
            <person name="Stockwell P."/>
            <person name="Gilligan J."/>
            <person name="Le Lec M.F."/>
            <person name="Gruber M.A.M."/>
            <person name="Quinn O."/>
            <person name="Lovegrove M."/>
            <person name="Duncan E.J."/>
            <person name="Remnant E.J."/>
            <person name="Van Eeckhoven J."/>
            <person name="Graham B."/>
            <person name="Knapp R.A."/>
            <person name="Langford K.W."/>
            <person name="Kronenberg Z."/>
            <person name="Press M.O."/>
            <person name="Eacker S.M."/>
            <person name="Wilson-Rankin E.E."/>
            <person name="Purcell J."/>
            <person name="Lester P.J."/>
            <person name="Dearden P.K."/>
        </authorList>
    </citation>
    <scope>NUCLEOTIDE SEQUENCE</scope>
    <source>
        <strain evidence="2">Linc-1</strain>
    </source>
</reference>
<proteinExistence type="predicted"/>
<comment type="caution">
    <text evidence="2">The sequence shown here is derived from an EMBL/GenBank/DDBJ whole genome shotgun (WGS) entry which is preliminary data.</text>
</comment>
<dbReference type="PANTHER" id="PTHR12333">
    <property type="entry name" value="COMM DOMAIN CONTAINING PROTEIN 10"/>
    <property type="match status" value="1"/>
</dbReference>
<accession>A0A834K967</accession>
<name>A0A834K967_VESGE</name>
<dbReference type="Pfam" id="PF21672">
    <property type="entry name" value="COMM_HN"/>
    <property type="match status" value="1"/>
</dbReference>
<dbReference type="EMBL" id="JACSDZ010000006">
    <property type="protein sequence ID" value="KAF7401697.1"/>
    <property type="molecule type" value="Genomic_DNA"/>
</dbReference>
<evidence type="ECO:0000313" key="2">
    <source>
        <dbReference type="EMBL" id="KAF7401697.1"/>
    </source>
</evidence>
<dbReference type="Pfam" id="PF07258">
    <property type="entry name" value="COMM_domain"/>
    <property type="match status" value="1"/>
</dbReference>
<dbReference type="AlphaFoldDB" id="A0A834K967"/>
<evidence type="ECO:0000313" key="3">
    <source>
        <dbReference type="Proteomes" id="UP000617340"/>
    </source>
</evidence>
<dbReference type="PANTHER" id="PTHR12333:SF0">
    <property type="entry name" value="COMM DOMAIN-CONTAINING PROTEIN 10"/>
    <property type="match status" value="1"/>
</dbReference>
<organism evidence="2 3">
    <name type="scientific">Vespula germanica</name>
    <name type="common">German yellow jacket</name>
    <name type="synonym">Paravespula germanica</name>
    <dbReference type="NCBI Taxonomy" id="30212"/>
    <lineage>
        <taxon>Eukaryota</taxon>
        <taxon>Metazoa</taxon>
        <taxon>Ecdysozoa</taxon>
        <taxon>Arthropoda</taxon>
        <taxon>Hexapoda</taxon>
        <taxon>Insecta</taxon>
        <taxon>Pterygota</taxon>
        <taxon>Neoptera</taxon>
        <taxon>Endopterygota</taxon>
        <taxon>Hymenoptera</taxon>
        <taxon>Apocrita</taxon>
        <taxon>Aculeata</taxon>
        <taxon>Vespoidea</taxon>
        <taxon>Vespidae</taxon>
        <taxon>Vespinae</taxon>
        <taxon>Vespula</taxon>
    </lineage>
</organism>
<keyword evidence="3" id="KW-1185">Reference proteome</keyword>
<evidence type="ECO:0000259" key="1">
    <source>
        <dbReference type="PROSITE" id="PS51269"/>
    </source>
</evidence>
<dbReference type="InterPro" id="IPR017920">
    <property type="entry name" value="COMM"/>
</dbReference>
<sequence length="197" mass="22613">MESWITITPCLQQGLIIANRIDNGKFRLLVNRICQNLQSISNVKPFNDEEEEKLLVSLELNKEELTFLLDAVTLIYKQAAFNIVKSAEFESTLKDTCKLDEDKTLIFVNSWLSYGKGIIECLRKRSIFPTQVKDINWCLNIQSSSSTISKDASPMTLFQLDFTGEKDSKLTIEFDKKSLTDLYMNLEKIQNQLDALK</sequence>
<feature type="domain" description="COMM" evidence="1">
    <location>
        <begin position="131"/>
        <end position="197"/>
    </location>
</feature>
<dbReference type="PROSITE" id="PS51269">
    <property type="entry name" value="COMM"/>
    <property type="match status" value="1"/>
</dbReference>
<gene>
    <name evidence="2" type="ORF">HZH68_007517</name>
</gene>
<protein>
    <recommendedName>
        <fullName evidence="1">COMM domain-containing protein</fullName>
    </recommendedName>
</protein>
<dbReference type="Proteomes" id="UP000617340">
    <property type="component" value="Unassembled WGS sequence"/>
</dbReference>